<gene>
    <name evidence="3" type="ORF">BC936DRAFT_144920</name>
</gene>
<evidence type="ECO:0000313" key="4">
    <source>
        <dbReference type="Proteomes" id="UP000268093"/>
    </source>
</evidence>
<keyword evidence="2" id="KW-0812">Transmembrane</keyword>
<dbReference type="OrthoDB" id="10263751at2759"/>
<keyword evidence="2" id="KW-1133">Transmembrane helix</keyword>
<feature type="transmembrane region" description="Helical" evidence="2">
    <location>
        <begin position="90"/>
        <end position="110"/>
    </location>
</feature>
<evidence type="ECO:0000313" key="3">
    <source>
        <dbReference type="EMBL" id="RUP48136.1"/>
    </source>
</evidence>
<feature type="transmembrane region" description="Helical" evidence="2">
    <location>
        <begin position="116"/>
        <end position="134"/>
    </location>
</feature>
<feature type="transmembrane region" description="Helical" evidence="2">
    <location>
        <begin position="210"/>
        <end position="233"/>
    </location>
</feature>
<organism evidence="3 4">
    <name type="scientific">Jimgerdemannia flammicorona</name>
    <dbReference type="NCBI Taxonomy" id="994334"/>
    <lineage>
        <taxon>Eukaryota</taxon>
        <taxon>Fungi</taxon>
        <taxon>Fungi incertae sedis</taxon>
        <taxon>Mucoromycota</taxon>
        <taxon>Mucoromycotina</taxon>
        <taxon>Endogonomycetes</taxon>
        <taxon>Endogonales</taxon>
        <taxon>Endogonaceae</taxon>
        <taxon>Jimgerdemannia</taxon>
    </lineage>
</organism>
<protein>
    <submittedName>
        <fullName evidence="3">Uncharacterized protein</fullName>
    </submittedName>
</protein>
<proteinExistence type="predicted"/>
<feature type="region of interest" description="Disordered" evidence="1">
    <location>
        <begin position="1"/>
        <end position="47"/>
    </location>
</feature>
<keyword evidence="2" id="KW-0472">Membrane</keyword>
<evidence type="ECO:0000256" key="1">
    <source>
        <dbReference type="SAM" id="MobiDB-lite"/>
    </source>
</evidence>
<dbReference type="PANTHER" id="PTHR42032:SF1">
    <property type="entry name" value="YALI0E30679P"/>
    <property type="match status" value="1"/>
</dbReference>
<dbReference type="PANTHER" id="PTHR42032">
    <property type="entry name" value="YALI0E30679P"/>
    <property type="match status" value="1"/>
</dbReference>
<dbReference type="Proteomes" id="UP000268093">
    <property type="component" value="Unassembled WGS sequence"/>
</dbReference>
<keyword evidence="4" id="KW-1185">Reference proteome</keyword>
<comment type="caution">
    <text evidence="3">The sequence shown here is derived from an EMBL/GenBank/DDBJ whole genome shotgun (WGS) entry which is preliminary data.</text>
</comment>
<feature type="transmembrane region" description="Helical" evidence="2">
    <location>
        <begin position="178"/>
        <end position="198"/>
    </location>
</feature>
<feature type="region of interest" description="Disordered" evidence="1">
    <location>
        <begin position="412"/>
        <end position="433"/>
    </location>
</feature>
<feature type="transmembrane region" description="Helical" evidence="2">
    <location>
        <begin position="343"/>
        <end position="366"/>
    </location>
</feature>
<reference evidence="3 4" key="1">
    <citation type="journal article" date="2018" name="New Phytol.">
        <title>Phylogenomics of Endogonaceae and evolution of mycorrhizas within Mucoromycota.</title>
        <authorList>
            <person name="Chang Y."/>
            <person name="Desiro A."/>
            <person name="Na H."/>
            <person name="Sandor L."/>
            <person name="Lipzen A."/>
            <person name="Clum A."/>
            <person name="Barry K."/>
            <person name="Grigoriev I.V."/>
            <person name="Martin F.M."/>
            <person name="Stajich J.E."/>
            <person name="Smith M.E."/>
            <person name="Bonito G."/>
            <person name="Spatafora J.W."/>
        </authorList>
    </citation>
    <scope>NUCLEOTIDE SEQUENCE [LARGE SCALE GENOMIC DNA]</scope>
    <source>
        <strain evidence="3 4">GMNB39</strain>
    </source>
</reference>
<dbReference type="EMBL" id="RBNI01003682">
    <property type="protein sequence ID" value="RUP48136.1"/>
    <property type="molecule type" value="Genomic_DNA"/>
</dbReference>
<name>A0A433DBD1_9FUNG</name>
<dbReference type="AlphaFoldDB" id="A0A433DBD1"/>
<sequence length="433" mass="48218">MSYTQTTTTASTYSQENGSASIPASASQQQQQQQRQQQQQQRRQAAIAAQRERMAAAAAAAAAADPSAGSGSGSGSVSGDIMDGFSAGAYSWPILFAIVPPLGALLWGTAEAWGDFLLLVLISYYLYNFIKVPWELYHAAVSRRQQYNSAGIVSDKATDAKQEQRRQQAAAELRRQELASLLLVVASPFLAGYSLLWIKNYLSEYDKYMSNFNIMLFVFAATIRPFVHVVGLVKQRALYLQEQVHYPSTEVEVLKKRVVTLEQEIDVLKKAFATKKDLGQVASGLAPTLSQFNRSLKRFEKKEQFLRTYSEERFDFLEAKMRDFDQYVQYRIEQDQRVSPQRFIATLLFLPLNLTLQAVGIVAGLVPIPRALLPAPKNPKPIGLTPNGMPNGNGYHGPSAKDVDMERQFHLHRQAMEAGEVGNGSESEESVRH</sequence>
<evidence type="ECO:0000256" key="2">
    <source>
        <dbReference type="SAM" id="Phobius"/>
    </source>
</evidence>
<accession>A0A433DBD1</accession>